<proteinExistence type="inferred from homology"/>
<evidence type="ECO:0000256" key="3">
    <source>
        <dbReference type="SAM" id="Coils"/>
    </source>
</evidence>
<evidence type="ECO:0000256" key="4">
    <source>
        <dbReference type="SAM" id="MobiDB-lite"/>
    </source>
</evidence>
<evidence type="ECO:0000256" key="2">
    <source>
        <dbReference type="ARBA" id="ARBA00023054"/>
    </source>
</evidence>
<evidence type="ECO:0000313" key="8">
    <source>
        <dbReference type="Proteomes" id="UP000789706"/>
    </source>
</evidence>
<dbReference type="PANTHER" id="PTHR21680:SF0">
    <property type="entry name" value="COILED-COIL DOMAIN-CONTAINING PROTEIN 124"/>
    <property type="match status" value="1"/>
</dbReference>
<dbReference type="Pfam" id="PF06244">
    <property type="entry name" value="Ccdc124"/>
    <property type="match status" value="1"/>
</dbReference>
<feature type="coiled-coil region" evidence="3">
    <location>
        <begin position="49"/>
        <end position="79"/>
    </location>
</feature>
<dbReference type="GO" id="GO:0006366">
    <property type="term" value="P:transcription by RNA polymerase II"/>
    <property type="evidence" value="ECO:0007669"/>
    <property type="project" value="TreeGrafter"/>
</dbReference>
<dbReference type="InterPro" id="IPR054413">
    <property type="entry name" value="LSO1/2"/>
</dbReference>
<dbReference type="Proteomes" id="UP000789706">
    <property type="component" value="Unassembled WGS sequence"/>
</dbReference>
<evidence type="ECO:0000259" key="6">
    <source>
        <dbReference type="Pfam" id="PF22048"/>
    </source>
</evidence>
<keyword evidence="2 3" id="KW-0175">Coiled coil</keyword>
<feature type="compositionally biased region" description="Basic and acidic residues" evidence="4">
    <location>
        <begin position="1"/>
        <end position="40"/>
    </location>
</feature>
<feature type="domain" description="Coiled-coil" evidence="5">
    <location>
        <begin position="120"/>
        <end position="199"/>
    </location>
</feature>
<evidence type="ECO:0000313" key="7">
    <source>
        <dbReference type="EMBL" id="CAG8458357.1"/>
    </source>
</evidence>
<feature type="region of interest" description="Disordered" evidence="4">
    <location>
        <begin position="1"/>
        <end position="43"/>
    </location>
</feature>
<evidence type="ECO:0000256" key="1">
    <source>
        <dbReference type="ARBA" id="ARBA00008296"/>
    </source>
</evidence>
<reference evidence="7" key="1">
    <citation type="submission" date="2021-06" db="EMBL/GenBank/DDBJ databases">
        <authorList>
            <person name="Kallberg Y."/>
            <person name="Tangrot J."/>
            <person name="Rosling A."/>
        </authorList>
    </citation>
    <scope>NUCLEOTIDE SEQUENCE</scope>
    <source>
        <strain evidence="7">AZ414A</strain>
    </source>
</reference>
<dbReference type="GO" id="GO:0005634">
    <property type="term" value="C:nucleus"/>
    <property type="evidence" value="ECO:0007669"/>
    <property type="project" value="TreeGrafter"/>
</dbReference>
<accession>A0A9N8VK63</accession>
<comment type="caution">
    <text evidence="7">The sequence shown here is derived from an EMBL/GenBank/DDBJ whole genome shotgun (WGS) entry which is preliminary data.</text>
</comment>
<feature type="domain" description="LSO1/LSO2" evidence="6">
    <location>
        <begin position="10"/>
        <end position="77"/>
    </location>
</feature>
<dbReference type="GO" id="GO:0003713">
    <property type="term" value="F:transcription coactivator activity"/>
    <property type="evidence" value="ECO:0007669"/>
    <property type="project" value="TreeGrafter"/>
</dbReference>
<organism evidence="7 8">
    <name type="scientific">Diversispora eburnea</name>
    <dbReference type="NCBI Taxonomy" id="1213867"/>
    <lineage>
        <taxon>Eukaryota</taxon>
        <taxon>Fungi</taxon>
        <taxon>Fungi incertae sedis</taxon>
        <taxon>Mucoromycota</taxon>
        <taxon>Glomeromycotina</taxon>
        <taxon>Glomeromycetes</taxon>
        <taxon>Diversisporales</taxon>
        <taxon>Diversisporaceae</taxon>
        <taxon>Diversispora</taxon>
    </lineage>
</organism>
<dbReference type="InterPro" id="IPR054414">
    <property type="entry name" value="Ccdc124/Oxs1_C"/>
</dbReference>
<dbReference type="Pfam" id="PF22048">
    <property type="entry name" value="LSO1_2-like"/>
    <property type="match status" value="1"/>
</dbReference>
<dbReference type="OrthoDB" id="76412at2759"/>
<name>A0A9N8VK63_9GLOM</name>
<dbReference type="EMBL" id="CAJVPK010000141">
    <property type="protein sequence ID" value="CAG8458357.1"/>
    <property type="molecule type" value="Genomic_DNA"/>
</dbReference>
<comment type="similarity">
    <text evidence="1">Belongs to the CCDC124 family.</text>
</comment>
<sequence length="200" mass="22921">MPKKFKGENTKVTAAKERKNQHKIETEAKKKADKERKESEEWAVGAKDISKKEIQKQKKEAQLAKKMEAARILEQEEKELSKFKPIINATGEEKKAMKRTQKHEKVSIEKREIPEFSASNIDDALDLLSIATDPSAMGGSSNITSALNSNSKVTIDRHPERRFKAALSAYEEREMPGIKKENPGLRYTQYRDLIYKNFQL</sequence>
<keyword evidence="8" id="KW-1185">Reference proteome</keyword>
<protein>
    <submittedName>
        <fullName evidence="7">1637_t:CDS:1</fullName>
    </submittedName>
</protein>
<dbReference type="InterPro" id="IPR010422">
    <property type="entry name" value="Ccdc124/Oxs1"/>
</dbReference>
<dbReference type="PANTHER" id="PTHR21680">
    <property type="entry name" value="COILED-COIL DOMAIN-CONTAINING PROTEIN 124"/>
    <property type="match status" value="1"/>
</dbReference>
<gene>
    <name evidence="7" type="ORF">DEBURN_LOCUS2537</name>
</gene>
<dbReference type="AlphaFoldDB" id="A0A9N8VK63"/>
<evidence type="ECO:0000259" key="5">
    <source>
        <dbReference type="Pfam" id="PF06244"/>
    </source>
</evidence>